<comment type="caution">
    <text evidence="2">The sequence shown here is derived from an EMBL/GenBank/DDBJ whole genome shotgun (WGS) entry which is preliminary data.</text>
</comment>
<feature type="region of interest" description="Disordered" evidence="1">
    <location>
        <begin position="1"/>
        <end position="21"/>
    </location>
</feature>
<evidence type="ECO:0000256" key="1">
    <source>
        <dbReference type="SAM" id="MobiDB-lite"/>
    </source>
</evidence>
<name>A0AAV4HLR1_9GAST</name>
<proteinExistence type="predicted"/>
<gene>
    <name evidence="2" type="ORF">ElyMa_001017100</name>
</gene>
<evidence type="ECO:0000313" key="3">
    <source>
        <dbReference type="Proteomes" id="UP000762676"/>
    </source>
</evidence>
<sequence>MKKLKRDRGISQEMPIEAEDGTTITDKKRKLEIWKEHFEKILNRFEPKTFADIPEADEDLDIYMGNITVGEVNEAIQKLKRGKALGDDGVCPEMRKAEIEIIPVIL</sequence>
<evidence type="ECO:0000313" key="2">
    <source>
        <dbReference type="EMBL" id="GFR98350.1"/>
    </source>
</evidence>
<organism evidence="2 3">
    <name type="scientific">Elysia marginata</name>
    <dbReference type="NCBI Taxonomy" id="1093978"/>
    <lineage>
        <taxon>Eukaryota</taxon>
        <taxon>Metazoa</taxon>
        <taxon>Spiralia</taxon>
        <taxon>Lophotrochozoa</taxon>
        <taxon>Mollusca</taxon>
        <taxon>Gastropoda</taxon>
        <taxon>Heterobranchia</taxon>
        <taxon>Euthyneura</taxon>
        <taxon>Panpulmonata</taxon>
        <taxon>Sacoglossa</taxon>
        <taxon>Placobranchoidea</taxon>
        <taxon>Plakobranchidae</taxon>
        <taxon>Elysia</taxon>
    </lineage>
</organism>
<dbReference type="EMBL" id="BMAT01002063">
    <property type="protein sequence ID" value="GFR98350.1"/>
    <property type="molecule type" value="Genomic_DNA"/>
</dbReference>
<reference evidence="2 3" key="1">
    <citation type="journal article" date="2021" name="Elife">
        <title>Chloroplast acquisition without the gene transfer in kleptoplastic sea slugs, Plakobranchus ocellatus.</title>
        <authorList>
            <person name="Maeda T."/>
            <person name="Takahashi S."/>
            <person name="Yoshida T."/>
            <person name="Shimamura S."/>
            <person name="Takaki Y."/>
            <person name="Nagai Y."/>
            <person name="Toyoda A."/>
            <person name="Suzuki Y."/>
            <person name="Arimoto A."/>
            <person name="Ishii H."/>
            <person name="Satoh N."/>
            <person name="Nishiyama T."/>
            <person name="Hasebe M."/>
            <person name="Maruyama T."/>
            <person name="Minagawa J."/>
            <person name="Obokata J."/>
            <person name="Shigenobu S."/>
        </authorList>
    </citation>
    <scope>NUCLEOTIDE SEQUENCE [LARGE SCALE GENOMIC DNA]</scope>
</reference>
<protein>
    <recommendedName>
        <fullName evidence="4">Reverse transcriptase domain-containing protein</fullName>
    </recommendedName>
</protein>
<accession>A0AAV4HLR1</accession>
<keyword evidence="3" id="KW-1185">Reference proteome</keyword>
<evidence type="ECO:0008006" key="4">
    <source>
        <dbReference type="Google" id="ProtNLM"/>
    </source>
</evidence>
<dbReference type="AlphaFoldDB" id="A0AAV4HLR1"/>
<dbReference type="Proteomes" id="UP000762676">
    <property type="component" value="Unassembled WGS sequence"/>
</dbReference>